<name>A0A8J5VDK2_ZIZPA</name>
<organism evidence="1 2">
    <name type="scientific">Zizania palustris</name>
    <name type="common">Northern wild rice</name>
    <dbReference type="NCBI Taxonomy" id="103762"/>
    <lineage>
        <taxon>Eukaryota</taxon>
        <taxon>Viridiplantae</taxon>
        <taxon>Streptophyta</taxon>
        <taxon>Embryophyta</taxon>
        <taxon>Tracheophyta</taxon>
        <taxon>Spermatophyta</taxon>
        <taxon>Magnoliopsida</taxon>
        <taxon>Liliopsida</taxon>
        <taxon>Poales</taxon>
        <taxon>Poaceae</taxon>
        <taxon>BOP clade</taxon>
        <taxon>Oryzoideae</taxon>
        <taxon>Oryzeae</taxon>
        <taxon>Zizaniinae</taxon>
        <taxon>Zizania</taxon>
    </lineage>
</organism>
<dbReference type="EMBL" id="JAAALK010000286">
    <property type="protein sequence ID" value="KAG8062040.1"/>
    <property type="molecule type" value="Genomic_DNA"/>
</dbReference>
<accession>A0A8J5VDK2</accession>
<reference evidence="1" key="2">
    <citation type="submission" date="2021-02" db="EMBL/GenBank/DDBJ databases">
        <authorList>
            <person name="Kimball J.A."/>
            <person name="Haas M.W."/>
            <person name="Macchietto M."/>
            <person name="Kono T."/>
            <person name="Duquette J."/>
            <person name="Shao M."/>
        </authorList>
    </citation>
    <scope>NUCLEOTIDE SEQUENCE</scope>
    <source>
        <tissue evidence="1">Fresh leaf tissue</tissue>
    </source>
</reference>
<evidence type="ECO:0000313" key="1">
    <source>
        <dbReference type="EMBL" id="KAG8062040.1"/>
    </source>
</evidence>
<evidence type="ECO:0000313" key="2">
    <source>
        <dbReference type="Proteomes" id="UP000729402"/>
    </source>
</evidence>
<reference evidence="1" key="1">
    <citation type="journal article" date="2021" name="bioRxiv">
        <title>Whole Genome Assembly and Annotation of Northern Wild Rice, Zizania palustris L., Supports a Whole Genome Duplication in the Zizania Genus.</title>
        <authorList>
            <person name="Haas M."/>
            <person name="Kono T."/>
            <person name="Macchietto M."/>
            <person name="Millas R."/>
            <person name="McGilp L."/>
            <person name="Shao M."/>
            <person name="Duquette J."/>
            <person name="Hirsch C.N."/>
            <person name="Kimball J."/>
        </authorList>
    </citation>
    <scope>NUCLEOTIDE SEQUENCE</scope>
    <source>
        <tissue evidence="1">Fresh leaf tissue</tissue>
    </source>
</reference>
<keyword evidence="2" id="KW-1185">Reference proteome</keyword>
<dbReference type="AlphaFoldDB" id="A0A8J5VDK2"/>
<dbReference type="Proteomes" id="UP000729402">
    <property type="component" value="Unassembled WGS sequence"/>
</dbReference>
<gene>
    <name evidence="1" type="ORF">GUJ93_ZPchr0003g18080</name>
</gene>
<protein>
    <submittedName>
        <fullName evidence="1">Uncharacterized protein</fullName>
    </submittedName>
</protein>
<proteinExistence type="predicted"/>
<sequence>MTLARHATSPRCPASWLPCTPRRPHTMLCHVAIDCTVVPMCLLVHAMDKFAEEVAKLMWERGWSWLVGKRVRRKEE</sequence>
<comment type="caution">
    <text evidence="1">The sequence shown here is derived from an EMBL/GenBank/DDBJ whole genome shotgun (WGS) entry which is preliminary data.</text>
</comment>